<feature type="domain" description="Thioredoxin" evidence="6">
    <location>
        <begin position="57"/>
        <end position="263"/>
    </location>
</feature>
<name>A0A917SQ24_9RHOB</name>
<dbReference type="InterPro" id="IPR041205">
    <property type="entry name" value="ScsC_N"/>
</dbReference>
<dbReference type="SUPFAM" id="SSF52833">
    <property type="entry name" value="Thioredoxin-like"/>
    <property type="match status" value="1"/>
</dbReference>
<dbReference type="PANTHER" id="PTHR13887:SF14">
    <property type="entry name" value="DISULFIDE BOND FORMATION PROTEIN D"/>
    <property type="match status" value="1"/>
</dbReference>
<comment type="caution">
    <text evidence="7">The sequence shown here is derived from an EMBL/GenBank/DDBJ whole genome shotgun (WGS) entry which is preliminary data.</text>
</comment>
<evidence type="ECO:0000313" key="7">
    <source>
        <dbReference type="EMBL" id="GGL90687.1"/>
    </source>
</evidence>
<keyword evidence="2" id="KW-0560">Oxidoreductase</keyword>
<evidence type="ECO:0000256" key="1">
    <source>
        <dbReference type="ARBA" id="ARBA00022729"/>
    </source>
</evidence>
<proteinExistence type="predicted"/>
<evidence type="ECO:0000256" key="5">
    <source>
        <dbReference type="SAM" id="SignalP"/>
    </source>
</evidence>
<evidence type="ECO:0000256" key="3">
    <source>
        <dbReference type="ARBA" id="ARBA00023157"/>
    </source>
</evidence>
<dbReference type="AlphaFoldDB" id="A0A917SQ24"/>
<dbReference type="InterPro" id="IPR036249">
    <property type="entry name" value="Thioredoxin-like_sf"/>
</dbReference>
<dbReference type="EMBL" id="BMLF01000001">
    <property type="protein sequence ID" value="GGL90687.1"/>
    <property type="molecule type" value="Genomic_DNA"/>
</dbReference>
<reference evidence="7" key="2">
    <citation type="submission" date="2020-09" db="EMBL/GenBank/DDBJ databases">
        <authorList>
            <person name="Sun Q."/>
            <person name="Zhou Y."/>
        </authorList>
    </citation>
    <scope>NUCLEOTIDE SEQUENCE</scope>
    <source>
        <strain evidence="7">CGMCC 1.6293</strain>
    </source>
</reference>
<evidence type="ECO:0000256" key="4">
    <source>
        <dbReference type="ARBA" id="ARBA00023284"/>
    </source>
</evidence>
<dbReference type="InterPro" id="IPR013766">
    <property type="entry name" value="Thioredoxin_domain"/>
</dbReference>
<reference evidence="7" key="1">
    <citation type="journal article" date="2014" name="Int. J. Syst. Evol. Microbiol.">
        <title>Complete genome sequence of Corynebacterium casei LMG S-19264T (=DSM 44701T), isolated from a smear-ripened cheese.</title>
        <authorList>
            <consortium name="US DOE Joint Genome Institute (JGI-PGF)"/>
            <person name="Walter F."/>
            <person name="Albersmeier A."/>
            <person name="Kalinowski J."/>
            <person name="Ruckert C."/>
        </authorList>
    </citation>
    <scope>NUCLEOTIDE SEQUENCE</scope>
    <source>
        <strain evidence="7">CGMCC 1.6293</strain>
    </source>
</reference>
<dbReference type="Pfam" id="PF18312">
    <property type="entry name" value="ScsC_N"/>
    <property type="match status" value="1"/>
</dbReference>
<dbReference type="PROSITE" id="PS51352">
    <property type="entry name" value="THIOREDOXIN_2"/>
    <property type="match status" value="1"/>
</dbReference>
<gene>
    <name evidence="7" type="ORF">GCM10011534_11010</name>
</gene>
<evidence type="ECO:0000313" key="8">
    <source>
        <dbReference type="Proteomes" id="UP000649829"/>
    </source>
</evidence>
<accession>A0A917SQ24</accession>
<dbReference type="GO" id="GO:0016491">
    <property type="term" value="F:oxidoreductase activity"/>
    <property type="evidence" value="ECO:0007669"/>
    <property type="project" value="UniProtKB-KW"/>
</dbReference>
<dbReference type="Proteomes" id="UP000649829">
    <property type="component" value="Unassembled WGS sequence"/>
</dbReference>
<keyword evidence="8" id="KW-1185">Reference proteome</keyword>
<protein>
    <submittedName>
        <fullName evidence="7">DSBA oxidoreductase</fullName>
    </submittedName>
</protein>
<dbReference type="InterPro" id="IPR001853">
    <property type="entry name" value="DSBA-like_thioredoxin_dom"/>
</dbReference>
<organism evidence="7 8">
    <name type="scientific">Pseudooceanicola nanhaiensis</name>
    <dbReference type="NCBI Taxonomy" id="375761"/>
    <lineage>
        <taxon>Bacteria</taxon>
        <taxon>Pseudomonadati</taxon>
        <taxon>Pseudomonadota</taxon>
        <taxon>Alphaproteobacteria</taxon>
        <taxon>Rhodobacterales</taxon>
        <taxon>Paracoccaceae</taxon>
        <taxon>Pseudooceanicola</taxon>
    </lineage>
</organism>
<sequence>MVCHPQPDQEFPMSRLAPLAAALTLGLALPAQAETGFDPSKMSAEEREAFRQEIRDYLLENPQVIFEAVAVFENQQAQDKADQDVSLVQANAEAIFDDGYSWVGGNPEGDVTMVEFMDYRCGYCRKAFDEVNELLETDGNIRFVVKEFPILGEASVLSSRFAVATRQVAGDEAYHAVHDALMTFTGQPDEAALTRIAESLGLDPAPILAAMDSDAVIGELEETRALAQRLQINGTPTFVIGETMLRGYAPLDAMRGLVEEARAE</sequence>
<dbReference type="Gene3D" id="3.40.30.10">
    <property type="entry name" value="Glutaredoxin"/>
    <property type="match status" value="1"/>
</dbReference>
<keyword evidence="1 5" id="KW-0732">Signal</keyword>
<dbReference type="PANTHER" id="PTHR13887">
    <property type="entry name" value="GLUTATHIONE S-TRANSFERASE KAPPA"/>
    <property type="match status" value="1"/>
</dbReference>
<keyword evidence="3" id="KW-1015">Disulfide bond</keyword>
<feature type="chain" id="PRO_5036927645" evidence="5">
    <location>
        <begin position="34"/>
        <end position="264"/>
    </location>
</feature>
<feature type="signal peptide" evidence="5">
    <location>
        <begin position="1"/>
        <end position="33"/>
    </location>
</feature>
<dbReference type="Pfam" id="PF01323">
    <property type="entry name" value="DSBA"/>
    <property type="match status" value="1"/>
</dbReference>
<dbReference type="CDD" id="cd03023">
    <property type="entry name" value="DsbA_Com1_like"/>
    <property type="match status" value="1"/>
</dbReference>
<evidence type="ECO:0000256" key="2">
    <source>
        <dbReference type="ARBA" id="ARBA00023002"/>
    </source>
</evidence>
<evidence type="ECO:0000259" key="6">
    <source>
        <dbReference type="PROSITE" id="PS51352"/>
    </source>
</evidence>
<keyword evidence="4" id="KW-0676">Redox-active center</keyword>